<dbReference type="EMBL" id="JAAGLU010000003">
    <property type="protein sequence ID" value="NEC85049.1"/>
    <property type="molecule type" value="Genomic_DNA"/>
</dbReference>
<protein>
    <submittedName>
        <fullName evidence="2">Nuclear transport factor 2 family protein</fullName>
    </submittedName>
</protein>
<dbReference type="AlphaFoldDB" id="A0A6B3BLH3"/>
<dbReference type="SUPFAM" id="SSF54427">
    <property type="entry name" value="NTF2-like"/>
    <property type="match status" value="1"/>
</dbReference>
<feature type="domain" description="SnoaL-like" evidence="1">
    <location>
        <begin position="7"/>
        <end position="122"/>
    </location>
</feature>
<dbReference type="CDD" id="cd00531">
    <property type="entry name" value="NTF2_like"/>
    <property type="match status" value="1"/>
</dbReference>
<evidence type="ECO:0000313" key="2">
    <source>
        <dbReference type="EMBL" id="NEC85049.1"/>
    </source>
</evidence>
<gene>
    <name evidence="2" type="ORF">G3I71_04050</name>
</gene>
<sequence>MNSSLTQDVSDVLVRYATGIDRRDWALFRTCFTEDCDADYGDIGRWHGADAITAWMDEAHQRWGATMHRITNQAVSGEGDRATSRSYVDALLISPDGRTGTRAVGYYDDNLVRTDESWKIAWRQFVLVSFRREPGLTDGAP</sequence>
<dbReference type="Pfam" id="PF13577">
    <property type="entry name" value="SnoaL_4"/>
    <property type="match status" value="1"/>
</dbReference>
<accession>A0A6B3BLH3</accession>
<dbReference type="Gene3D" id="3.10.450.50">
    <property type="match status" value="1"/>
</dbReference>
<reference evidence="2" key="1">
    <citation type="submission" date="2020-01" db="EMBL/GenBank/DDBJ databases">
        <title>Insect and environment-associated Actinomycetes.</title>
        <authorList>
            <person name="Currrie C."/>
            <person name="Chevrette M."/>
            <person name="Carlson C."/>
            <person name="Stubbendieck R."/>
            <person name="Wendt-Pienkowski E."/>
        </authorList>
    </citation>
    <scope>NUCLEOTIDE SEQUENCE</scope>
    <source>
        <strain evidence="2">SID12501</strain>
    </source>
</reference>
<dbReference type="RefSeq" id="WP_164312519.1">
    <property type="nucleotide sequence ID" value="NZ_JAAGLU010000003.1"/>
</dbReference>
<dbReference type="InterPro" id="IPR032710">
    <property type="entry name" value="NTF2-like_dom_sf"/>
</dbReference>
<name>A0A6B3BLH3_9ACTN</name>
<proteinExistence type="predicted"/>
<organism evidence="2">
    <name type="scientific">Streptomyces sp. SID12501</name>
    <dbReference type="NCBI Taxonomy" id="2706042"/>
    <lineage>
        <taxon>Bacteria</taxon>
        <taxon>Bacillati</taxon>
        <taxon>Actinomycetota</taxon>
        <taxon>Actinomycetes</taxon>
        <taxon>Kitasatosporales</taxon>
        <taxon>Streptomycetaceae</taxon>
        <taxon>Streptomyces</taxon>
    </lineage>
</organism>
<comment type="caution">
    <text evidence="2">The sequence shown here is derived from an EMBL/GenBank/DDBJ whole genome shotgun (WGS) entry which is preliminary data.</text>
</comment>
<dbReference type="InterPro" id="IPR037401">
    <property type="entry name" value="SnoaL-like"/>
</dbReference>
<evidence type="ECO:0000259" key="1">
    <source>
        <dbReference type="Pfam" id="PF13577"/>
    </source>
</evidence>